<name>A0ABQ0E3T4_9PORP</name>
<evidence type="ECO:0000313" key="9">
    <source>
        <dbReference type="EMBL" id="GAB1252298.1"/>
    </source>
</evidence>
<dbReference type="Gene3D" id="3.40.140.10">
    <property type="entry name" value="Cytidine Deaminase, domain 2"/>
    <property type="match status" value="1"/>
</dbReference>
<proteinExistence type="inferred from homology"/>
<feature type="domain" description="CMP/dCMP-type deaminase" evidence="8">
    <location>
        <begin position="7"/>
        <end position="117"/>
    </location>
</feature>
<evidence type="ECO:0000256" key="7">
    <source>
        <dbReference type="HAMAP-Rule" id="MF_00972"/>
    </source>
</evidence>
<sequence>MTPSFSSLDERFMRRALEEAQLAFDEGEIPIGAVITDGKSVIASAHNMVERLCDISAHAEMIALSAASLHFRSKYLPQCTLYVTIEPCAMCMGALRWSQIGRIVFGAEDTKAGYKRFQTGIEHPKAIVESGLLADEAAALMRGFFAVRRR</sequence>
<evidence type="ECO:0000256" key="1">
    <source>
        <dbReference type="ARBA" id="ARBA00010669"/>
    </source>
</evidence>
<dbReference type="InterPro" id="IPR028883">
    <property type="entry name" value="tRNA_aden_deaminase"/>
</dbReference>
<feature type="binding site" evidence="7">
    <location>
        <position position="88"/>
    </location>
    <ligand>
        <name>Zn(2+)</name>
        <dbReference type="ChEBI" id="CHEBI:29105"/>
        <note>catalytic</note>
    </ligand>
</feature>
<evidence type="ECO:0000259" key="8">
    <source>
        <dbReference type="PROSITE" id="PS51747"/>
    </source>
</evidence>
<keyword evidence="10" id="KW-1185">Reference proteome</keyword>
<gene>
    <name evidence="7" type="primary">tadA</name>
    <name evidence="9" type="ORF">Tsumi_14040</name>
</gene>
<feature type="active site" description="Proton donor" evidence="7">
    <location>
        <position position="60"/>
    </location>
</feature>
<evidence type="ECO:0000313" key="10">
    <source>
        <dbReference type="Proteomes" id="UP001628220"/>
    </source>
</evidence>
<comment type="similarity">
    <text evidence="1">Belongs to the cytidine and deoxycytidylate deaminase family. ADAT2 subfamily.</text>
</comment>
<comment type="subunit">
    <text evidence="7">Homodimer.</text>
</comment>
<keyword evidence="5 7" id="KW-0862">Zinc</keyword>
<feature type="binding site" evidence="7">
    <location>
        <position position="58"/>
    </location>
    <ligand>
        <name>Zn(2+)</name>
        <dbReference type="ChEBI" id="CHEBI:29105"/>
        <note>catalytic</note>
    </ligand>
</feature>
<dbReference type="InterPro" id="IPR016192">
    <property type="entry name" value="APOBEC/CMP_deaminase_Zn-bd"/>
</dbReference>
<evidence type="ECO:0000256" key="5">
    <source>
        <dbReference type="ARBA" id="ARBA00022833"/>
    </source>
</evidence>
<dbReference type="CDD" id="cd01285">
    <property type="entry name" value="nucleoside_deaminase"/>
    <property type="match status" value="1"/>
</dbReference>
<evidence type="ECO:0000256" key="3">
    <source>
        <dbReference type="ARBA" id="ARBA00022723"/>
    </source>
</evidence>
<dbReference type="RefSeq" id="WP_411916056.1">
    <property type="nucleotide sequence ID" value="NZ_BAAFSF010000004.1"/>
</dbReference>
<protein>
    <recommendedName>
        <fullName evidence="7">tRNA-specific adenosine deaminase</fullName>
        <ecNumber evidence="7">3.5.4.33</ecNumber>
    </recommendedName>
</protein>
<evidence type="ECO:0000256" key="4">
    <source>
        <dbReference type="ARBA" id="ARBA00022801"/>
    </source>
</evidence>
<dbReference type="EMBL" id="BAAFSF010000004">
    <property type="protein sequence ID" value="GAB1252298.1"/>
    <property type="molecule type" value="Genomic_DNA"/>
</dbReference>
<reference evidence="9 10" key="1">
    <citation type="journal article" date="2025" name="Int. J. Syst. Evol. Microbiol.">
        <title>Desulfovibrio falkowii sp. nov., Porphyromonas miyakawae sp. nov., Mediterraneibacter flintii sp. nov. and Owariibacterium komagatae gen. nov., sp. nov., isolated from human faeces.</title>
        <authorList>
            <person name="Hamaguchi T."/>
            <person name="Ohara M."/>
            <person name="Hisatomi A."/>
            <person name="Sekiguchi K."/>
            <person name="Takeda J.I."/>
            <person name="Ueyama J."/>
            <person name="Ito M."/>
            <person name="Nishiwaki H."/>
            <person name="Ogi T."/>
            <person name="Hirayama M."/>
            <person name="Ohkuma M."/>
            <person name="Sakamoto M."/>
            <person name="Ohno K."/>
        </authorList>
    </citation>
    <scope>NUCLEOTIDE SEQUENCE [LARGE SCALE GENOMIC DNA]</scope>
    <source>
        <strain evidence="9 10">13CB11C</strain>
    </source>
</reference>
<feature type="binding site" evidence="7">
    <location>
        <position position="91"/>
    </location>
    <ligand>
        <name>Zn(2+)</name>
        <dbReference type="ChEBI" id="CHEBI:29105"/>
        <note>catalytic</note>
    </ligand>
</feature>
<dbReference type="EC" id="3.5.4.33" evidence="7"/>
<dbReference type="Pfam" id="PF00383">
    <property type="entry name" value="dCMP_cyt_deam_1"/>
    <property type="match status" value="1"/>
</dbReference>
<dbReference type="InterPro" id="IPR002125">
    <property type="entry name" value="CMP_dCMP_dom"/>
</dbReference>
<comment type="caution">
    <text evidence="9">The sequence shown here is derived from an EMBL/GenBank/DDBJ whole genome shotgun (WGS) entry which is preliminary data.</text>
</comment>
<dbReference type="InterPro" id="IPR016193">
    <property type="entry name" value="Cytidine_deaminase-like"/>
</dbReference>
<organism evidence="9 10">
    <name type="scientific">Porphyromonas miyakawae</name>
    <dbReference type="NCBI Taxonomy" id="3137470"/>
    <lineage>
        <taxon>Bacteria</taxon>
        <taxon>Pseudomonadati</taxon>
        <taxon>Bacteroidota</taxon>
        <taxon>Bacteroidia</taxon>
        <taxon>Bacteroidales</taxon>
        <taxon>Porphyromonadaceae</taxon>
        <taxon>Porphyromonas</taxon>
    </lineage>
</organism>
<dbReference type="PANTHER" id="PTHR11079">
    <property type="entry name" value="CYTOSINE DEAMINASE FAMILY MEMBER"/>
    <property type="match status" value="1"/>
</dbReference>
<accession>A0ABQ0E3T4</accession>
<keyword evidence="4 7" id="KW-0378">Hydrolase</keyword>
<dbReference type="PROSITE" id="PS00903">
    <property type="entry name" value="CYT_DCMP_DEAMINASES_1"/>
    <property type="match status" value="1"/>
</dbReference>
<dbReference type="Proteomes" id="UP001628220">
    <property type="component" value="Unassembled WGS sequence"/>
</dbReference>
<dbReference type="SUPFAM" id="SSF53927">
    <property type="entry name" value="Cytidine deaminase-like"/>
    <property type="match status" value="1"/>
</dbReference>
<dbReference type="HAMAP" id="MF_00972">
    <property type="entry name" value="tRNA_aden_deaminase"/>
    <property type="match status" value="1"/>
</dbReference>
<evidence type="ECO:0000256" key="2">
    <source>
        <dbReference type="ARBA" id="ARBA00022694"/>
    </source>
</evidence>
<comment type="catalytic activity">
    <reaction evidence="6 7">
        <text>adenosine(34) in tRNA + H2O + H(+) = inosine(34) in tRNA + NH4(+)</text>
        <dbReference type="Rhea" id="RHEA:43168"/>
        <dbReference type="Rhea" id="RHEA-COMP:10373"/>
        <dbReference type="Rhea" id="RHEA-COMP:10374"/>
        <dbReference type="ChEBI" id="CHEBI:15377"/>
        <dbReference type="ChEBI" id="CHEBI:15378"/>
        <dbReference type="ChEBI" id="CHEBI:28938"/>
        <dbReference type="ChEBI" id="CHEBI:74411"/>
        <dbReference type="ChEBI" id="CHEBI:82852"/>
        <dbReference type="EC" id="3.5.4.33"/>
    </reaction>
</comment>
<comment type="cofactor">
    <cofactor evidence="7">
        <name>Zn(2+)</name>
        <dbReference type="ChEBI" id="CHEBI:29105"/>
    </cofactor>
    <text evidence="7">Binds 1 zinc ion per subunit.</text>
</comment>
<keyword evidence="3 7" id="KW-0479">Metal-binding</keyword>
<dbReference type="PROSITE" id="PS51747">
    <property type="entry name" value="CYT_DCMP_DEAMINASES_2"/>
    <property type="match status" value="1"/>
</dbReference>
<evidence type="ECO:0000256" key="6">
    <source>
        <dbReference type="ARBA" id="ARBA00048045"/>
    </source>
</evidence>
<dbReference type="PANTHER" id="PTHR11079:SF179">
    <property type="entry name" value="TRNA(ADENINE(34)) DEAMINASE, CHLOROPLASTIC"/>
    <property type="match status" value="1"/>
</dbReference>
<keyword evidence="2 7" id="KW-0819">tRNA processing</keyword>
<comment type="function">
    <text evidence="7">Catalyzes the deamination of adenosine to inosine at the wobble position 34 of tRNA(Arg2).</text>
</comment>